<gene>
    <name evidence="8" type="ORF">LX59_00530</name>
</gene>
<feature type="transmembrane region" description="Helical" evidence="3">
    <location>
        <begin position="72"/>
        <end position="97"/>
    </location>
</feature>
<dbReference type="Pfam" id="PF00563">
    <property type="entry name" value="EAL"/>
    <property type="match status" value="1"/>
</dbReference>
<keyword evidence="3" id="KW-1133">Transmembrane helix</keyword>
<evidence type="ECO:0000259" key="4">
    <source>
        <dbReference type="PROSITE" id="PS50112"/>
    </source>
</evidence>
<dbReference type="CDD" id="cd01948">
    <property type="entry name" value="EAL"/>
    <property type="match status" value="1"/>
</dbReference>
<accession>A0A562J012</accession>
<dbReference type="EMBL" id="VLKG01000002">
    <property type="protein sequence ID" value="TWH76492.1"/>
    <property type="molecule type" value="Genomic_DNA"/>
</dbReference>
<reference evidence="8 9" key="1">
    <citation type="submission" date="2019-07" db="EMBL/GenBank/DDBJ databases">
        <title>Genomic Encyclopedia of Type Strains, Phase I: the one thousand microbial genomes (KMG-I) project.</title>
        <authorList>
            <person name="Kyrpides N."/>
        </authorList>
    </citation>
    <scope>NUCLEOTIDE SEQUENCE [LARGE SCALE GENOMIC DNA]</scope>
    <source>
        <strain evidence="8 9">DSM 375</strain>
    </source>
</reference>
<evidence type="ECO:0000256" key="1">
    <source>
        <dbReference type="ARBA" id="ARBA00001946"/>
    </source>
</evidence>
<dbReference type="InterPro" id="IPR000700">
    <property type="entry name" value="PAS-assoc_C"/>
</dbReference>
<feature type="transmembrane region" description="Helical" evidence="3">
    <location>
        <begin position="134"/>
        <end position="154"/>
    </location>
</feature>
<dbReference type="SMART" id="SM00052">
    <property type="entry name" value="EAL"/>
    <property type="match status" value="1"/>
</dbReference>
<dbReference type="SUPFAM" id="SSF55073">
    <property type="entry name" value="Nucleotide cyclase"/>
    <property type="match status" value="1"/>
</dbReference>
<dbReference type="InterPro" id="IPR029787">
    <property type="entry name" value="Nucleotide_cyclase"/>
</dbReference>
<dbReference type="InterPro" id="IPR001633">
    <property type="entry name" value="EAL_dom"/>
</dbReference>
<dbReference type="InterPro" id="IPR000160">
    <property type="entry name" value="GGDEF_dom"/>
</dbReference>
<evidence type="ECO:0000313" key="9">
    <source>
        <dbReference type="Proteomes" id="UP000319627"/>
    </source>
</evidence>
<dbReference type="Gene3D" id="3.20.20.450">
    <property type="entry name" value="EAL domain"/>
    <property type="match status" value="1"/>
</dbReference>
<dbReference type="Gene3D" id="3.30.450.20">
    <property type="entry name" value="PAS domain"/>
    <property type="match status" value="2"/>
</dbReference>
<dbReference type="FunFam" id="3.30.70.270:FF:000001">
    <property type="entry name" value="Diguanylate cyclase domain protein"/>
    <property type="match status" value="1"/>
</dbReference>
<dbReference type="InterPro" id="IPR001610">
    <property type="entry name" value="PAC"/>
</dbReference>
<name>A0A562J012_9GAMM</name>
<dbReference type="PANTHER" id="PTHR44757:SF2">
    <property type="entry name" value="BIOFILM ARCHITECTURE MAINTENANCE PROTEIN MBAA"/>
    <property type="match status" value="1"/>
</dbReference>
<dbReference type="Gene3D" id="3.30.70.270">
    <property type="match status" value="1"/>
</dbReference>
<evidence type="ECO:0000256" key="3">
    <source>
        <dbReference type="SAM" id="Phobius"/>
    </source>
</evidence>
<dbReference type="PANTHER" id="PTHR44757">
    <property type="entry name" value="DIGUANYLATE CYCLASE DGCP"/>
    <property type="match status" value="1"/>
</dbReference>
<keyword evidence="9" id="KW-1185">Reference proteome</keyword>
<dbReference type="AlphaFoldDB" id="A0A562J012"/>
<dbReference type="InterPro" id="IPR035965">
    <property type="entry name" value="PAS-like_dom_sf"/>
</dbReference>
<evidence type="ECO:0000313" key="8">
    <source>
        <dbReference type="EMBL" id="TWH76492.1"/>
    </source>
</evidence>
<dbReference type="SMART" id="SM00267">
    <property type="entry name" value="GGDEF"/>
    <property type="match status" value="1"/>
</dbReference>
<evidence type="ECO:0000256" key="2">
    <source>
        <dbReference type="ARBA" id="ARBA00004533"/>
    </source>
</evidence>
<feature type="domain" description="EAL" evidence="6">
    <location>
        <begin position="632"/>
        <end position="886"/>
    </location>
</feature>
<dbReference type="CDD" id="cd00130">
    <property type="entry name" value="PAS"/>
    <property type="match status" value="1"/>
</dbReference>
<dbReference type="Proteomes" id="UP000319627">
    <property type="component" value="Unassembled WGS sequence"/>
</dbReference>
<dbReference type="NCBIfam" id="TIGR00229">
    <property type="entry name" value="sensory_box"/>
    <property type="match status" value="1"/>
</dbReference>
<dbReference type="InterPro" id="IPR035919">
    <property type="entry name" value="EAL_sf"/>
</dbReference>
<feature type="domain" description="GGDEF" evidence="7">
    <location>
        <begin position="480"/>
        <end position="623"/>
    </location>
</feature>
<dbReference type="SMART" id="SM00086">
    <property type="entry name" value="PAC"/>
    <property type="match status" value="1"/>
</dbReference>
<evidence type="ECO:0000259" key="5">
    <source>
        <dbReference type="PROSITE" id="PS50113"/>
    </source>
</evidence>
<organism evidence="8 9">
    <name type="scientific">Azomonas agilis</name>
    <dbReference type="NCBI Taxonomy" id="116849"/>
    <lineage>
        <taxon>Bacteria</taxon>
        <taxon>Pseudomonadati</taxon>
        <taxon>Pseudomonadota</taxon>
        <taxon>Gammaproteobacteria</taxon>
        <taxon>Pseudomonadales</taxon>
        <taxon>Pseudomonadaceae</taxon>
        <taxon>Azomonas</taxon>
    </lineage>
</organism>
<dbReference type="InterPro" id="IPR052155">
    <property type="entry name" value="Biofilm_reg_signaling"/>
</dbReference>
<comment type="caution">
    <text evidence="8">The sequence shown here is derived from an EMBL/GenBank/DDBJ whole genome shotgun (WGS) entry which is preliminary data.</text>
</comment>
<dbReference type="InterPro" id="IPR000014">
    <property type="entry name" value="PAS"/>
</dbReference>
<dbReference type="GO" id="GO:0005886">
    <property type="term" value="C:plasma membrane"/>
    <property type="evidence" value="ECO:0007669"/>
    <property type="project" value="UniProtKB-SubCell"/>
</dbReference>
<dbReference type="Pfam" id="PF00990">
    <property type="entry name" value="GGDEF"/>
    <property type="match status" value="1"/>
</dbReference>
<feature type="transmembrane region" description="Helical" evidence="3">
    <location>
        <begin position="7"/>
        <end position="27"/>
    </location>
</feature>
<dbReference type="NCBIfam" id="TIGR00254">
    <property type="entry name" value="GGDEF"/>
    <property type="match status" value="1"/>
</dbReference>
<dbReference type="SMART" id="SM00091">
    <property type="entry name" value="PAS"/>
    <property type="match status" value="2"/>
</dbReference>
<dbReference type="PROSITE" id="PS50883">
    <property type="entry name" value="EAL"/>
    <property type="match status" value="1"/>
</dbReference>
<feature type="domain" description="PAS" evidence="4">
    <location>
        <begin position="323"/>
        <end position="369"/>
    </location>
</feature>
<dbReference type="PROSITE" id="PS50887">
    <property type="entry name" value="GGDEF"/>
    <property type="match status" value="1"/>
</dbReference>
<evidence type="ECO:0000259" key="7">
    <source>
        <dbReference type="PROSITE" id="PS50887"/>
    </source>
</evidence>
<evidence type="ECO:0000259" key="6">
    <source>
        <dbReference type="PROSITE" id="PS50883"/>
    </source>
</evidence>
<comment type="cofactor">
    <cofactor evidence="1">
        <name>Mg(2+)</name>
        <dbReference type="ChEBI" id="CHEBI:18420"/>
    </cofactor>
</comment>
<dbReference type="PROSITE" id="PS50113">
    <property type="entry name" value="PAC"/>
    <property type="match status" value="1"/>
</dbReference>
<dbReference type="CDD" id="cd01949">
    <property type="entry name" value="GGDEF"/>
    <property type="match status" value="1"/>
</dbReference>
<sequence>MTIMIQILLGNTIALMALCLLLQLYYPNWMQAQGTQLELRYGCLLGAISALGLWLAPNIGNEFTLSLHTLPLLIGAAFAQRPVAVLASLISLTPLAFQENHSIGLNVSSSLLALSVGIGYQLIRRGPQDSFKPLPLLGCGLILGIGQLLLQKAWLSSELNAQNILLTRLFFLGVLPILVLGLGWLLHLKRLKPARLPVEQEPPLAILLEAIPDTLLILDQQGYCLEVRPTYPSIPPFDSANMTEVQGQRIQDFLPPWPAKQFERLIEKTLASANTQYLDYNLPLTTGTRFFEGCAHRIYLVPDSPPAVAVLIREVTQRIQTEQEQRVAAIAFESQQGMLIADAKNQIIQVNPAFCRMTGYTPEDVIGQSTRILSSGLQSKSLYQAMWYSILNTGSWQGELQNRRKTGEVYPAWVSISAIYNTEGLITHYVSAQTNISQQKAAEHHIHRLAFYDPLTGLPNRRLLFERLQQTLGTSTRTRQYAALMMFDLDNFKNINDHHGHAAGDRFLCEVAHRLTDKVRAGDTVARLGGDEFVIVLEGLKTNVQEAQQHVSHFAERILLSLSQPYTLDDLILHSSASIGIALFRDTTTDCIAQEVEELMKRADIAMYEAKQAGKNRLRFFDPQMQDLLNQRLGLEEDLRIALEEQQLVLYFQPQYDHQPKLIGAEVLVRWQHPTRSLLLPGEFMDSARRAGLTPALDRYVLQHACCQLARWVDQTELASLVVAVNISASLLYQPDFVEYLTQILQQTGANPHQLKLELTESLLLDDMPLAAQRMDELRVLGIRFSIDDFGTGYSSMLYLHRLPLDQLKIDRTFVQSLPNDDNSLAIIRAICALGNSLGLEVLAEGVEKPEQRQTLTEAGCQNFQGYLFGYPLPADRFEQQLIQTQTAKI</sequence>
<keyword evidence="3" id="KW-0812">Transmembrane</keyword>
<feature type="transmembrane region" description="Helical" evidence="3">
    <location>
        <begin position="166"/>
        <end position="186"/>
    </location>
</feature>
<feature type="domain" description="PAC" evidence="5">
    <location>
        <begin position="396"/>
        <end position="448"/>
    </location>
</feature>
<comment type="subcellular location">
    <subcellularLocation>
        <location evidence="2">Cell inner membrane</location>
    </subcellularLocation>
</comment>
<dbReference type="GO" id="GO:0003824">
    <property type="term" value="F:catalytic activity"/>
    <property type="evidence" value="ECO:0007669"/>
    <property type="project" value="UniProtKB-ARBA"/>
</dbReference>
<dbReference type="Pfam" id="PF13426">
    <property type="entry name" value="PAS_9"/>
    <property type="match status" value="1"/>
</dbReference>
<dbReference type="SUPFAM" id="SSF55785">
    <property type="entry name" value="PYP-like sensor domain (PAS domain)"/>
    <property type="match status" value="2"/>
</dbReference>
<dbReference type="PROSITE" id="PS50112">
    <property type="entry name" value="PAS"/>
    <property type="match status" value="1"/>
</dbReference>
<dbReference type="InterPro" id="IPR043128">
    <property type="entry name" value="Rev_trsase/Diguanyl_cyclase"/>
</dbReference>
<feature type="transmembrane region" description="Helical" evidence="3">
    <location>
        <begin position="103"/>
        <end position="122"/>
    </location>
</feature>
<keyword evidence="3" id="KW-0472">Membrane</keyword>
<proteinExistence type="predicted"/>
<dbReference type="SUPFAM" id="SSF141868">
    <property type="entry name" value="EAL domain-like"/>
    <property type="match status" value="1"/>
</dbReference>
<protein>
    <submittedName>
        <fullName evidence="8">PAS domain S-box-containing protein/diguanylate cyclase (GGDEF)-like protein</fullName>
    </submittedName>
</protein>
<feature type="transmembrane region" description="Helical" evidence="3">
    <location>
        <begin position="39"/>
        <end position="60"/>
    </location>
</feature>